<comment type="caution">
    <text evidence="3">The sequence shown here is derived from an EMBL/GenBank/DDBJ whole genome shotgun (WGS) entry which is preliminary data.</text>
</comment>
<evidence type="ECO:0000256" key="1">
    <source>
        <dbReference type="SAM" id="MobiDB-lite"/>
    </source>
</evidence>
<dbReference type="SUPFAM" id="SSF53300">
    <property type="entry name" value="vWA-like"/>
    <property type="match status" value="1"/>
</dbReference>
<organism evidence="3 4">
    <name type="scientific">Algimonas porphyrae</name>
    <dbReference type="NCBI Taxonomy" id="1128113"/>
    <lineage>
        <taxon>Bacteria</taxon>
        <taxon>Pseudomonadati</taxon>
        <taxon>Pseudomonadota</taxon>
        <taxon>Alphaproteobacteria</taxon>
        <taxon>Maricaulales</taxon>
        <taxon>Robiginitomaculaceae</taxon>
        <taxon>Algimonas</taxon>
    </lineage>
</organism>
<gene>
    <name evidence="3" type="ORF">GCM10007854_13840</name>
</gene>
<feature type="region of interest" description="Disordered" evidence="1">
    <location>
        <begin position="350"/>
        <end position="372"/>
    </location>
</feature>
<evidence type="ECO:0000313" key="3">
    <source>
        <dbReference type="EMBL" id="GLQ20429.1"/>
    </source>
</evidence>
<dbReference type="EMBL" id="BSNJ01000003">
    <property type="protein sequence ID" value="GLQ20429.1"/>
    <property type="molecule type" value="Genomic_DNA"/>
</dbReference>
<dbReference type="Proteomes" id="UP001161390">
    <property type="component" value="Unassembled WGS sequence"/>
</dbReference>
<dbReference type="InterPro" id="IPR028087">
    <property type="entry name" value="Tad_N"/>
</dbReference>
<proteinExistence type="predicted"/>
<reference evidence="3" key="1">
    <citation type="journal article" date="2014" name="Int. J. Syst. Evol. Microbiol.">
        <title>Complete genome of a new Firmicutes species belonging to the dominant human colonic microbiota ('Ruminococcus bicirculans') reveals two chromosomes and a selective capacity to utilize plant glucans.</title>
        <authorList>
            <consortium name="NISC Comparative Sequencing Program"/>
            <person name="Wegmann U."/>
            <person name="Louis P."/>
            <person name="Goesmann A."/>
            <person name="Henrissat B."/>
            <person name="Duncan S.H."/>
            <person name="Flint H.J."/>
        </authorList>
    </citation>
    <scope>NUCLEOTIDE SEQUENCE</scope>
    <source>
        <strain evidence="3">NBRC 108216</strain>
    </source>
</reference>
<feature type="domain" description="Putative Flp pilus-assembly TadG-like N-terminal" evidence="2">
    <location>
        <begin position="2"/>
        <end position="45"/>
    </location>
</feature>
<dbReference type="CDD" id="cd00198">
    <property type="entry name" value="vWFA"/>
    <property type="match status" value="1"/>
</dbReference>
<dbReference type="Gene3D" id="3.40.50.410">
    <property type="entry name" value="von Willebrand factor, type A domain"/>
    <property type="match status" value="1"/>
</dbReference>
<name>A0ABQ5V173_9PROT</name>
<keyword evidence="4" id="KW-1185">Reference proteome</keyword>
<feature type="compositionally biased region" description="Low complexity" evidence="1">
    <location>
        <begin position="351"/>
        <end position="364"/>
    </location>
</feature>
<dbReference type="Pfam" id="PF13400">
    <property type="entry name" value="Tad"/>
    <property type="match status" value="1"/>
</dbReference>
<dbReference type="InterPro" id="IPR036465">
    <property type="entry name" value="vWFA_dom_sf"/>
</dbReference>
<protein>
    <recommendedName>
        <fullName evidence="2">Putative Flp pilus-assembly TadG-like N-terminal domain-containing protein</fullName>
    </recommendedName>
</protein>
<accession>A0ABQ5V173</accession>
<evidence type="ECO:0000259" key="2">
    <source>
        <dbReference type="Pfam" id="PF13400"/>
    </source>
</evidence>
<reference evidence="3" key="2">
    <citation type="submission" date="2023-01" db="EMBL/GenBank/DDBJ databases">
        <title>Draft genome sequence of Algimonas porphyrae strain NBRC 108216.</title>
        <authorList>
            <person name="Sun Q."/>
            <person name="Mori K."/>
        </authorList>
    </citation>
    <scope>NUCLEOTIDE SEQUENCE</scope>
    <source>
        <strain evidence="3">NBRC 108216</strain>
    </source>
</reference>
<evidence type="ECO:0000313" key="4">
    <source>
        <dbReference type="Proteomes" id="UP001161390"/>
    </source>
</evidence>
<sequence>MAMMTALMMGVVILGVGAALDYTLMNNQSSDLQNMADAAVLAAARSGEDDPAKLQKIAQAVVNSHNVDGPKLTVKARLDGDIVVVDITSEHELLIPGMGDEPKRVSVTSASPRPSTTPINLALVLDTTDSMHGANIAALKLASSALLTEMENVESETRVSIVPFSDYVNIGYKEKAKDNRHWIDRKDEGHSWKSCWDRTNWKGRTCKKVGKTTHPVYKDGKFMGNQTRDKWSCTGGSKTIERVCGTHTKKWHGCMGTRENDKRAQQADYDGVKLPVAINQTCGTPIMPLSSNFAEMRTRVQSLSTRGETYLPSGLIWGWRTLDPELPYTEAASTRDPELMTAMLFMTDGANTRSRGKSSGNSSGTDHEYKKDGGAAGLKLTKDLCEAIKDDGIHVFVVAYQMPGKNSTAQVLSDCATDSSTFFEPENAQQLVSSFRDIAKMLNQTRLIYHETDS</sequence>